<dbReference type="AlphaFoldDB" id="A0AAV7N8D4"/>
<dbReference type="InterPro" id="IPR013151">
    <property type="entry name" value="Immunoglobulin_dom"/>
</dbReference>
<sequence length="256" mass="29568">MSLLWIALSFAGLLYYADAGAMKEIKARPFSTVTLPCELTFVEGTDQLSFSWQREDIVEEIEVSDIYAYIQQTFEFKEPKILVTYSNNEELHEEQSYEYQGRIQLSHEEFGEGVLTLVLENVGFPDEGVYTCKAKSPHGVGERVMKLLVEDEEEPQVHFDTVENGTVARCVSTGWYKNPIVTWIDRKENDLTANATVEVLEQRQDGMHRVLTVLNYPVKVHEIYHCLIRDAKKARRARTIHRKLAKHLMREYGGEF</sequence>
<evidence type="ECO:0000256" key="1">
    <source>
        <dbReference type="ARBA" id="ARBA00004370"/>
    </source>
</evidence>
<dbReference type="GO" id="GO:0005102">
    <property type="term" value="F:signaling receptor binding"/>
    <property type="evidence" value="ECO:0007669"/>
    <property type="project" value="TreeGrafter"/>
</dbReference>
<keyword evidence="3" id="KW-0393">Immunoglobulin domain</keyword>
<dbReference type="PROSITE" id="PS50835">
    <property type="entry name" value="IG_LIKE"/>
    <property type="match status" value="2"/>
</dbReference>
<dbReference type="SMART" id="SM00409">
    <property type="entry name" value="IG"/>
    <property type="match status" value="1"/>
</dbReference>
<reference evidence="6" key="1">
    <citation type="journal article" date="2022" name="bioRxiv">
        <title>Sequencing and chromosome-scale assembly of the giantPleurodeles waltlgenome.</title>
        <authorList>
            <person name="Brown T."/>
            <person name="Elewa A."/>
            <person name="Iarovenko S."/>
            <person name="Subramanian E."/>
            <person name="Araus A.J."/>
            <person name="Petzold A."/>
            <person name="Susuki M."/>
            <person name="Suzuki K.-i.T."/>
            <person name="Hayashi T."/>
            <person name="Toyoda A."/>
            <person name="Oliveira C."/>
            <person name="Osipova E."/>
            <person name="Leigh N.D."/>
            <person name="Simon A."/>
            <person name="Yun M.H."/>
        </authorList>
    </citation>
    <scope>NUCLEOTIDE SEQUENCE</scope>
    <source>
        <strain evidence="6">20211129_DDA</strain>
        <tissue evidence="6">Liver</tissue>
    </source>
</reference>
<dbReference type="PANTHER" id="PTHR24100:SF147">
    <property type="entry name" value="BUTYROPHILIN-LIKE 12"/>
    <property type="match status" value="1"/>
</dbReference>
<dbReference type="InterPro" id="IPR050504">
    <property type="entry name" value="IgSF_BTN/MOG"/>
</dbReference>
<evidence type="ECO:0000256" key="2">
    <source>
        <dbReference type="ARBA" id="ARBA00023136"/>
    </source>
</evidence>
<dbReference type="InterPro" id="IPR007110">
    <property type="entry name" value="Ig-like_dom"/>
</dbReference>
<dbReference type="InterPro" id="IPR013783">
    <property type="entry name" value="Ig-like_fold"/>
</dbReference>
<dbReference type="InterPro" id="IPR036179">
    <property type="entry name" value="Ig-like_dom_sf"/>
</dbReference>
<evidence type="ECO:0000256" key="3">
    <source>
        <dbReference type="ARBA" id="ARBA00023319"/>
    </source>
</evidence>
<organism evidence="6 7">
    <name type="scientific">Pleurodeles waltl</name>
    <name type="common">Iberian ribbed newt</name>
    <dbReference type="NCBI Taxonomy" id="8319"/>
    <lineage>
        <taxon>Eukaryota</taxon>
        <taxon>Metazoa</taxon>
        <taxon>Chordata</taxon>
        <taxon>Craniata</taxon>
        <taxon>Vertebrata</taxon>
        <taxon>Euteleostomi</taxon>
        <taxon>Amphibia</taxon>
        <taxon>Batrachia</taxon>
        <taxon>Caudata</taxon>
        <taxon>Salamandroidea</taxon>
        <taxon>Salamandridae</taxon>
        <taxon>Pleurodelinae</taxon>
        <taxon>Pleurodeles</taxon>
    </lineage>
</organism>
<feature type="signal peptide" evidence="4">
    <location>
        <begin position="1"/>
        <end position="19"/>
    </location>
</feature>
<evidence type="ECO:0000313" key="6">
    <source>
        <dbReference type="EMBL" id="KAJ1112261.1"/>
    </source>
</evidence>
<feature type="domain" description="Ig-like" evidence="5">
    <location>
        <begin position="155"/>
        <end position="245"/>
    </location>
</feature>
<evidence type="ECO:0000256" key="4">
    <source>
        <dbReference type="SAM" id="SignalP"/>
    </source>
</evidence>
<dbReference type="InterPro" id="IPR003599">
    <property type="entry name" value="Ig_sub"/>
</dbReference>
<dbReference type="PANTHER" id="PTHR24100">
    <property type="entry name" value="BUTYROPHILIN"/>
    <property type="match status" value="1"/>
</dbReference>
<dbReference type="Pfam" id="PF22705">
    <property type="entry name" value="C2-set_3"/>
    <property type="match status" value="1"/>
</dbReference>
<name>A0AAV7N8D4_PLEWA</name>
<dbReference type="GO" id="GO:0009897">
    <property type="term" value="C:external side of plasma membrane"/>
    <property type="evidence" value="ECO:0007669"/>
    <property type="project" value="TreeGrafter"/>
</dbReference>
<comment type="subcellular location">
    <subcellularLocation>
        <location evidence="1">Membrane</location>
    </subcellularLocation>
</comment>
<dbReference type="Pfam" id="PF00047">
    <property type="entry name" value="ig"/>
    <property type="match status" value="1"/>
</dbReference>
<proteinExistence type="predicted"/>
<keyword evidence="4" id="KW-0732">Signal</keyword>
<protein>
    <recommendedName>
        <fullName evidence="5">Ig-like domain-containing protein</fullName>
    </recommendedName>
</protein>
<dbReference type="SUPFAM" id="SSF48726">
    <property type="entry name" value="Immunoglobulin"/>
    <property type="match status" value="2"/>
</dbReference>
<keyword evidence="2" id="KW-0472">Membrane</keyword>
<comment type="caution">
    <text evidence="6">The sequence shown here is derived from an EMBL/GenBank/DDBJ whole genome shotgun (WGS) entry which is preliminary data.</text>
</comment>
<evidence type="ECO:0000259" key="5">
    <source>
        <dbReference type="PROSITE" id="PS50835"/>
    </source>
</evidence>
<accession>A0AAV7N8D4</accession>
<feature type="domain" description="Ig-like" evidence="5">
    <location>
        <begin position="31"/>
        <end position="150"/>
    </location>
</feature>
<keyword evidence="7" id="KW-1185">Reference proteome</keyword>
<gene>
    <name evidence="6" type="ORF">NDU88_000529</name>
</gene>
<feature type="chain" id="PRO_5043552223" description="Ig-like domain-containing protein" evidence="4">
    <location>
        <begin position="20"/>
        <end position="256"/>
    </location>
</feature>
<dbReference type="Proteomes" id="UP001066276">
    <property type="component" value="Chromosome 8"/>
</dbReference>
<evidence type="ECO:0000313" key="7">
    <source>
        <dbReference type="Proteomes" id="UP001066276"/>
    </source>
</evidence>
<dbReference type="GO" id="GO:0050852">
    <property type="term" value="P:T cell receptor signaling pathway"/>
    <property type="evidence" value="ECO:0007669"/>
    <property type="project" value="TreeGrafter"/>
</dbReference>
<dbReference type="EMBL" id="JANPWB010000012">
    <property type="protein sequence ID" value="KAJ1112261.1"/>
    <property type="molecule type" value="Genomic_DNA"/>
</dbReference>
<dbReference type="Gene3D" id="2.60.40.10">
    <property type="entry name" value="Immunoglobulins"/>
    <property type="match status" value="2"/>
</dbReference>
<dbReference type="GO" id="GO:0001817">
    <property type="term" value="P:regulation of cytokine production"/>
    <property type="evidence" value="ECO:0007669"/>
    <property type="project" value="TreeGrafter"/>
</dbReference>
<dbReference type="InterPro" id="IPR053896">
    <property type="entry name" value="BTN3A2-like_Ig-C"/>
</dbReference>